<evidence type="ECO:0000313" key="4">
    <source>
        <dbReference type="Proteomes" id="UP000176282"/>
    </source>
</evidence>
<dbReference type="STRING" id="1798680.A3J66_01645"/>
<gene>
    <name evidence="3" type="ORF">A3J66_01645</name>
</gene>
<sequence>MLSRLRISFIIVILAALLLPASSVLAGTKEVPKKITIENAQGFLQETTKPTGIQESDLATGSGKLVKRLLGGVSIIFFGLMVYAGFLWMTAQGNEDQVTTARNTIIASVIGLVLVLGAYAATTFIVNRLQTPAGPPGGPAAGPGGAGSGCCQDRVGAYVWACRITTQDECKRVGETCDNSDQYCAASDWKFDGNFQIWDNCRTLCE</sequence>
<feature type="chain" id="PRO_5009525502" description="ShKT domain-containing protein" evidence="2">
    <location>
        <begin position="27"/>
        <end position="206"/>
    </location>
</feature>
<keyword evidence="1" id="KW-1133">Transmembrane helix</keyword>
<comment type="caution">
    <text evidence="3">The sequence shown here is derived from an EMBL/GenBank/DDBJ whole genome shotgun (WGS) entry which is preliminary data.</text>
</comment>
<feature type="signal peptide" evidence="2">
    <location>
        <begin position="1"/>
        <end position="26"/>
    </location>
</feature>
<keyword evidence="1" id="KW-0472">Membrane</keyword>
<evidence type="ECO:0000256" key="1">
    <source>
        <dbReference type="SAM" id="Phobius"/>
    </source>
</evidence>
<evidence type="ECO:0000256" key="2">
    <source>
        <dbReference type="SAM" id="SignalP"/>
    </source>
</evidence>
<name>A0A1F6LYY9_9BACT</name>
<dbReference type="EMBL" id="MFQB01000057">
    <property type="protein sequence ID" value="OGH64548.1"/>
    <property type="molecule type" value="Genomic_DNA"/>
</dbReference>
<evidence type="ECO:0008006" key="5">
    <source>
        <dbReference type="Google" id="ProtNLM"/>
    </source>
</evidence>
<proteinExistence type="predicted"/>
<feature type="transmembrane region" description="Helical" evidence="1">
    <location>
        <begin position="103"/>
        <end position="126"/>
    </location>
</feature>
<feature type="transmembrane region" description="Helical" evidence="1">
    <location>
        <begin position="69"/>
        <end position="91"/>
    </location>
</feature>
<dbReference type="Proteomes" id="UP000176282">
    <property type="component" value="Unassembled WGS sequence"/>
</dbReference>
<evidence type="ECO:0000313" key="3">
    <source>
        <dbReference type="EMBL" id="OGH64548.1"/>
    </source>
</evidence>
<protein>
    <recommendedName>
        <fullName evidence="5">ShKT domain-containing protein</fullName>
    </recommendedName>
</protein>
<accession>A0A1F6LYY9</accession>
<reference evidence="3 4" key="1">
    <citation type="journal article" date="2016" name="Nat. Commun.">
        <title>Thousands of microbial genomes shed light on interconnected biogeochemical processes in an aquifer system.</title>
        <authorList>
            <person name="Anantharaman K."/>
            <person name="Brown C.T."/>
            <person name="Hug L.A."/>
            <person name="Sharon I."/>
            <person name="Castelle C.J."/>
            <person name="Probst A.J."/>
            <person name="Thomas B.C."/>
            <person name="Singh A."/>
            <person name="Wilkins M.J."/>
            <person name="Karaoz U."/>
            <person name="Brodie E.L."/>
            <person name="Williams K.H."/>
            <person name="Hubbard S.S."/>
            <person name="Banfield J.F."/>
        </authorList>
    </citation>
    <scope>NUCLEOTIDE SEQUENCE [LARGE SCALE GENOMIC DNA]</scope>
</reference>
<keyword evidence="1" id="KW-0812">Transmembrane</keyword>
<organism evidence="3 4">
    <name type="scientific">Candidatus Magasanikbacteria bacterium RIFCSPHIGHO2_02_FULL_47_14</name>
    <dbReference type="NCBI Taxonomy" id="1798680"/>
    <lineage>
        <taxon>Bacteria</taxon>
        <taxon>Candidatus Magasanikiibacteriota</taxon>
    </lineage>
</organism>
<keyword evidence="2" id="KW-0732">Signal</keyword>
<dbReference type="AlphaFoldDB" id="A0A1F6LYY9"/>